<comment type="caution">
    <text evidence="5">The sequence shown here is derived from an EMBL/GenBank/DDBJ whole genome shotgun (WGS) entry which is preliminary data.</text>
</comment>
<name>A0A645FCP0_9ZZZZ</name>
<evidence type="ECO:0000256" key="3">
    <source>
        <dbReference type="ARBA" id="ARBA00022683"/>
    </source>
</evidence>
<organism evidence="5">
    <name type="scientific">bioreactor metagenome</name>
    <dbReference type="NCBI Taxonomy" id="1076179"/>
    <lineage>
        <taxon>unclassified sequences</taxon>
        <taxon>metagenomes</taxon>
        <taxon>ecological metagenomes</taxon>
    </lineage>
</organism>
<comment type="subcellular location">
    <subcellularLocation>
        <location evidence="1">Cytoplasm</location>
    </subcellularLocation>
</comment>
<dbReference type="InterPro" id="IPR035895">
    <property type="entry name" value="HPr-like_sf"/>
</dbReference>
<dbReference type="InterPro" id="IPR000032">
    <property type="entry name" value="HPr-like"/>
</dbReference>
<dbReference type="InterPro" id="IPR050399">
    <property type="entry name" value="HPr"/>
</dbReference>
<dbReference type="PROSITE" id="PS51350">
    <property type="entry name" value="PTS_HPR_DOM"/>
    <property type="match status" value="1"/>
</dbReference>
<keyword evidence="2" id="KW-0963">Cytoplasm</keyword>
<keyword evidence="3" id="KW-0598">Phosphotransferase system</keyword>
<evidence type="ECO:0000256" key="2">
    <source>
        <dbReference type="ARBA" id="ARBA00022490"/>
    </source>
</evidence>
<accession>A0A645FCP0</accession>
<dbReference type="SUPFAM" id="SSF55594">
    <property type="entry name" value="HPr-like"/>
    <property type="match status" value="1"/>
</dbReference>
<dbReference type="AlphaFoldDB" id="A0A645FCP0"/>
<dbReference type="GO" id="GO:0009401">
    <property type="term" value="P:phosphoenolpyruvate-dependent sugar phosphotransferase system"/>
    <property type="evidence" value="ECO:0007669"/>
    <property type="project" value="UniProtKB-KW"/>
</dbReference>
<sequence length="84" mass="9308">MLQKKVRVGGNLPMTRDRVIRMVTVSNRFASHVMLEREGSSVNGKSMLGLLSITGQAGREYMLVTSGEDEREALEQVSALLEEI</sequence>
<reference evidence="5" key="1">
    <citation type="submission" date="2019-08" db="EMBL/GenBank/DDBJ databases">
        <authorList>
            <person name="Kucharzyk K."/>
            <person name="Murdoch R.W."/>
            <person name="Higgins S."/>
            <person name="Loffler F."/>
        </authorList>
    </citation>
    <scope>NUCLEOTIDE SEQUENCE</scope>
</reference>
<gene>
    <name evidence="5" type="primary">crh_11</name>
    <name evidence="5" type="ORF">SDC9_159357</name>
</gene>
<dbReference type="PANTHER" id="PTHR33705">
    <property type="entry name" value="PHOSPHOCARRIER PROTEIN HPR"/>
    <property type="match status" value="1"/>
</dbReference>
<proteinExistence type="predicted"/>
<evidence type="ECO:0000256" key="1">
    <source>
        <dbReference type="ARBA" id="ARBA00004496"/>
    </source>
</evidence>
<feature type="domain" description="HPr" evidence="4">
    <location>
        <begin position="1"/>
        <end position="84"/>
    </location>
</feature>
<dbReference type="GO" id="GO:0005737">
    <property type="term" value="C:cytoplasm"/>
    <property type="evidence" value="ECO:0007669"/>
    <property type="project" value="UniProtKB-SubCell"/>
</dbReference>
<dbReference type="PANTHER" id="PTHR33705:SF2">
    <property type="entry name" value="PHOSPHOCARRIER PROTEIN NPR"/>
    <property type="match status" value="1"/>
</dbReference>
<dbReference type="EMBL" id="VSSQ01058321">
    <property type="protein sequence ID" value="MPN12047.1"/>
    <property type="molecule type" value="Genomic_DNA"/>
</dbReference>
<protein>
    <submittedName>
        <fullName evidence="5">HPr-like protein Crh</fullName>
    </submittedName>
</protein>
<evidence type="ECO:0000259" key="4">
    <source>
        <dbReference type="PROSITE" id="PS51350"/>
    </source>
</evidence>
<dbReference type="Gene3D" id="3.30.1340.10">
    <property type="entry name" value="HPr-like"/>
    <property type="match status" value="1"/>
</dbReference>
<evidence type="ECO:0000313" key="5">
    <source>
        <dbReference type="EMBL" id="MPN12047.1"/>
    </source>
</evidence>
<dbReference type="Pfam" id="PF00381">
    <property type="entry name" value="PTS-HPr"/>
    <property type="match status" value="1"/>
</dbReference>